<name>A0AAN7TQA1_9PEZI</name>
<feature type="region of interest" description="Disordered" evidence="1">
    <location>
        <begin position="67"/>
        <end position="97"/>
    </location>
</feature>
<protein>
    <submittedName>
        <fullName evidence="2">Uncharacterized protein</fullName>
    </submittedName>
</protein>
<organism evidence="2 3">
    <name type="scientific">Meristemomyces frigidus</name>
    <dbReference type="NCBI Taxonomy" id="1508187"/>
    <lineage>
        <taxon>Eukaryota</taxon>
        <taxon>Fungi</taxon>
        <taxon>Dikarya</taxon>
        <taxon>Ascomycota</taxon>
        <taxon>Pezizomycotina</taxon>
        <taxon>Dothideomycetes</taxon>
        <taxon>Dothideomycetidae</taxon>
        <taxon>Mycosphaerellales</taxon>
        <taxon>Teratosphaeriaceae</taxon>
        <taxon>Meristemomyces</taxon>
    </lineage>
</organism>
<sequence>MDAVALDPPTQEQDYRRQLAAYHKHQRTTIEALRLTSPTRWTTPLAAAHDLEHDDFAIAVAARPVLAQTPPVTTPPNGTIDPLRPDESQPSYRSTSTIQNVDDSIHIRIDSAQNLSHEQSIQVNEKPEEPFEILRAAVAESKVTGSA</sequence>
<feature type="compositionally biased region" description="Polar residues" evidence="1">
    <location>
        <begin position="88"/>
        <end position="97"/>
    </location>
</feature>
<accession>A0AAN7TQA1</accession>
<reference evidence="2" key="1">
    <citation type="submission" date="2023-08" db="EMBL/GenBank/DDBJ databases">
        <title>Black Yeasts Isolated from many extreme environments.</title>
        <authorList>
            <person name="Coleine C."/>
            <person name="Stajich J.E."/>
            <person name="Selbmann L."/>
        </authorList>
    </citation>
    <scope>NUCLEOTIDE SEQUENCE</scope>
    <source>
        <strain evidence="2">CCFEE 5401</strain>
    </source>
</reference>
<gene>
    <name evidence="2" type="ORF">LTR62_003010</name>
</gene>
<proteinExistence type="predicted"/>
<evidence type="ECO:0000256" key="1">
    <source>
        <dbReference type="SAM" id="MobiDB-lite"/>
    </source>
</evidence>
<evidence type="ECO:0000313" key="2">
    <source>
        <dbReference type="EMBL" id="KAK5118495.1"/>
    </source>
</evidence>
<comment type="caution">
    <text evidence="2">The sequence shown here is derived from an EMBL/GenBank/DDBJ whole genome shotgun (WGS) entry which is preliminary data.</text>
</comment>
<dbReference type="AlphaFoldDB" id="A0AAN7TQA1"/>
<dbReference type="EMBL" id="JAVRRL010000002">
    <property type="protein sequence ID" value="KAK5118495.1"/>
    <property type="molecule type" value="Genomic_DNA"/>
</dbReference>
<dbReference type="Proteomes" id="UP001310890">
    <property type="component" value="Unassembled WGS sequence"/>
</dbReference>
<evidence type="ECO:0000313" key="3">
    <source>
        <dbReference type="Proteomes" id="UP001310890"/>
    </source>
</evidence>